<keyword evidence="1 3" id="KW-0812">Transmembrane</keyword>
<dbReference type="PANTHER" id="PTHR36467">
    <property type="entry name" value="TRANSMEMBRANE PROTEIN 207"/>
    <property type="match status" value="1"/>
</dbReference>
<proteinExistence type="predicted"/>
<reference evidence="3" key="1">
    <citation type="submission" date="2025-08" db="UniProtKB">
        <authorList>
            <consortium name="RefSeq"/>
        </authorList>
    </citation>
    <scope>IDENTIFICATION</scope>
    <source>
        <tissue evidence="3">Kidney</tissue>
    </source>
</reference>
<name>A0A6P3RKB8_PTEVA</name>
<dbReference type="PANTHER" id="PTHR36467:SF1">
    <property type="entry name" value="TRANSMEMBRANE PROTEIN 207"/>
    <property type="match status" value="1"/>
</dbReference>
<sequence length="145" mass="16397">MSRSRPFSFISVICKTGPLCLPLFQLVLSDLPCEETEMCVNYKDQYPNDWHIWFLLLIFLVALLCGAVLFCLQRCLRRSQTGCPRHTMAVFAVGDLDPVYETEAAVNPTVGIHLQTHNLELYPIPCFGTLGSPPPYEEILKSSQF</sequence>
<evidence type="ECO:0000313" key="2">
    <source>
        <dbReference type="Proteomes" id="UP000515202"/>
    </source>
</evidence>
<dbReference type="CTD" id="131920"/>
<dbReference type="AlphaFoldDB" id="A0A6P3RKB8"/>
<dbReference type="OrthoDB" id="9907850at2759"/>
<dbReference type="GeneID" id="105307770"/>
<gene>
    <name evidence="3" type="primary">TMEM207</name>
</gene>
<dbReference type="RefSeq" id="XP_011381685.1">
    <property type="nucleotide sequence ID" value="XM_011383383.1"/>
</dbReference>
<evidence type="ECO:0000256" key="1">
    <source>
        <dbReference type="SAM" id="Phobius"/>
    </source>
</evidence>
<dbReference type="Proteomes" id="UP000515202">
    <property type="component" value="Unplaced"/>
</dbReference>
<keyword evidence="1" id="KW-1133">Transmembrane helix</keyword>
<dbReference type="InterPro" id="IPR039490">
    <property type="entry name" value="TMEM207"/>
</dbReference>
<keyword evidence="1" id="KW-0472">Membrane</keyword>
<organism evidence="2 3">
    <name type="scientific">Pteropus vampyrus</name>
    <name type="common">Large flying fox</name>
    <dbReference type="NCBI Taxonomy" id="132908"/>
    <lineage>
        <taxon>Eukaryota</taxon>
        <taxon>Metazoa</taxon>
        <taxon>Chordata</taxon>
        <taxon>Craniata</taxon>
        <taxon>Vertebrata</taxon>
        <taxon>Euteleostomi</taxon>
        <taxon>Mammalia</taxon>
        <taxon>Eutheria</taxon>
        <taxon>Laurasiatheria</taxon>
        <taxon>Chiroptera</taxon>
        <taxon>Yinpterochiroptera</taxon>
        <taxon>Pteropodoidea</taxon>
        <taxon>Pteropodidae</taxon>
        <taxon>Pteropodinae</taxon>
        <taxon>Pteropus</taxon>
    </lineage>
</organism>
<feature type="transmembrane region" description="Helical" evidence="1">
    <location>
        <begin position="50"/>
        <end position="72"/>
    </location>
</feature>
<feature type="transmembrane region" description="Helical" evidence="1">
    <location>
        <begin position="7"/>
        <end position="28"/>
    </location>
</feature>
<evidence type="ECO:0000313" key="3">
    <source>
        <dbReference type="RefSeq" id="XP_011381685.1"/>
    </source>
</evidence>
<keyword evidence="2" id="KW-1185">Reference proteome</keyword>
<protein>
    <submittedName>
        <fullName evidence="3">Transmembrane protein 207</fullName>
    </submittedName>
</protein>
<dbReference type="KEGG" id="pvp:105307770"/>
<accession>A0A6P3RKB8</accession>